<protein>
    <submittedName>
        <fullName evidence="4">YcnI family protein</fullName>
    </submittedName>
</protein>
<evidence type="ECO:0000313" key="4">
    <source>
        <dbReference type="EMBL" id="MCG7504937.1"/>
    </source>
</evidence>
<name>A0ABS9QC00_9HYPH</name>
<dbReference type="InterPro" id="IPR038507">
    <property type="entry name" value="YcnI-like_sf"/>
</dbReference>
<dbReference type="EMBL" id="JAKREW010000005">
    <property type="protein sequence ID" value="MCG7504937.1"/>
    <property type="molecule type" value="Genomic_DNA"/>
</dbReference>
<evidence type="ECO:0000256" key="1">
    <source>
        <dbReference type="SAM" id="MobiDB-lite"/>
    </source>
</evidence>
<evidence type="ECO:0000259" key="3">
    <source>
        <dbReference type="Pfam" id="PF07987"/>
    </source>
</evidence>
<sequence length="173" mass="18687">MFRTIMIAGLFMGVGAGTAFAHVSLESQEAPVDSTYKAVFRVPHGCDGKATTAVRIKIPEGVIDVKPMPKAGWKLETVKGKYAKAYSLWGETISEGVTEVNWNGGNLPDEFYDEFVLRARLTGDLPAGETLRFPVVQECEGGGTARWIEIPAAGQDEDAVEHPAPGLKLLPKK</sequence>
<organism evidence="4 5">
    <name type="scientific">Mesorhizobium retamae</name>
    <dbReference type="NCBI Taxonomy" id="2912854"/>
    <lineage>
        <taxon>Bacteria</taxon>
        <taxon>Pseudomonadati</taxon>
        <taxon>Pseudomonadota</taxon>
        <taxon>Alphaproteobacteria</taxon>
        <taxon>Hyphomicrobiales</taxon>
        <taxon>Phyllobacteriaceae</taxon>
        <taxon>Mesorhizobium</taxon>
    </lineage>
</organism>
<reference evidence="4 5" key="1">
    <citation type="submission" date="2022-02" db="EMBL/GenBank/DDBJ databases">
        <title>Draft genome sequence of Mezorhizobium retamae strain IRAMC:0171 isolated from Retama raetam nodules.</title>
        <authorList>
            <person name="Bengaied R."/>
            <person name="Sbissi I."/>
            <person name="Huber K."/>
            <person name="Ghodbane F."/>
            <person name="Nouioui I."/>
            <person name="Tarhouni M."/>
            <person name="Gtari M."/>
        </authorList>
    </citation>
    <scope>NUCLEOTIDE SEQUENCE [LARGE SCALE GENOMIC DNA]</scope>
    <source>
        <strain evidence="4 5">IRAMC:0171</strain>
    </source>
</reference>
<evidence type="ECO:0000256" key="2">
    <source>
        <dbReference type="SAM" id="SignalP"/>
    </source>
</evidence>
<gene>
    <name evidence="4" type="ORF">L4923_07875</name>
</gene>
<dbReference type="RefSeq" id="WP_239363339.1">
    <property type="nucleotide sequence ID" value="NZ_JAKREW010000005.1"/>
</dbReference>
<dbReference type="Gene3D" id="2.60.40.2230">
    <property type="entry name" value="Uncharacterised protein YcnI-like PF07987, DUF1775"/>
    <property type="match status" value="1"/>
</dbReference>
<keyword evidence="2" id="KW-0732">Signal</keyword>
<feature type="region of interest" description="Disordered" evidence="1">
    <location>
        <begin position="154"/>
        <end position="173"/>
    </location>
</feature>
<proteinExistence type="predicted"/>
<feature type="domain" description="YncI copper-binding" evidence="3">
    <location>
        <begin position="22"/>
        <end position="169"/>
    </location>
</feature>
<evidence type="ECO:0000313" key="5">
    <source>
        <dbReference type="Proteomes" id="UP001201701"/>
    </source>
</evidence>
<accession>A0ABS9QC00</accession>
<dbReference type="Pfam" id="PF07987">
    <property type="entry name" value="DUF1775"/>
    <property type="match status" value="1"/>
</dbReference>
<dbReference type="Proteomes" id="UP001201701">
    <property type="component" value="Unassembled WGS sequence"/>
</dbReference>
<dbReference type="CDD" id="cd08545">
    <property type="entry name" value="YcnI_like"/>
    <property type="match status" value="1"/>
</dbReference>
<keyword evidence="5" id="KW-1185">Reference proteome</keyword>
<feature type="chain" id="PRO_5046624667" evidence="2">
    <location>
        <begin position="22"/>
        <end position="173"/>
    </location>
</feature>
<dbReference type="InterPro" id="IPR012533">
    <property type="entry name" value="YcnI-copper_dom"/>
</dbReference>
<feature type="signal peptide" evidence="2">
    <location>
        <begin position="1"/>
        <end position="21"/>
    </location>
</feature>
<comment type="caution">
    <text evidence="4">The sequence shown here is derived from an EMBL/GenBank/DDBJ whole genome shotgun (WGS) entry which is preliminary data.</text>
</comment>